<dbReference type="AlphaFoldDB" id="A0A2P8GHN4"/>
<accession>A0A2P8GHN4</accession>
<evidence type="ECO:0000313" key="1">
    <source>
        <dbReference type="EMBL" id="PSL33486.1"/>
    </source>
</evidence>
<proteinExistence type="predicted"/>
<keyword evidence="2" id="KW-1185">Reference proteome</keyword>
<evidence type="ECO:0000313" key="2">
    <source>
        <dbReference type="Proteomes" id="UP000240978"/>
    </source>
</evidence>
<dbReference type="EMBL" id="PYGK01000003">
    <property type="protein sequence ID" value="PSL33486.1"/>
    <property type="molecule type" value="Genomic_DNA"/>
</dbReference>
<protein>
    <submittedName>
        <fullName evidence="1">Uncharacterized protein</fullName>
    </submittedName>
</protein>
<gene>
    <name evidence="1" type="ORF">CLV42_103469</name>
</gene>
<dbReference type="Proteomes" id="UP000240978">
    <property type="component" value="Unassembled WGS sequence"/>
</dbReference>
<reference evidence="1 2" key="1">
    <citation type="submission" date="2018-03" db="EMBL/GenBank/DDBJ databases">
        <title>Genomic Encyclopedia of Archaeal and Bacterial Type Strains, Phase II (KMG-II): from individual species to whole genera.</title>
        <authorList>
            <person name="Goeker M."/>
        </authorList>
    </citation>
    <scope>NUCLEOTIDE SEQUENCE [LARGE SCALE GENOMIC DNA]</scope>
    <source>
        <strain evidence="1 2">DSM 18107</strain>
    </source>
</reference>
<comment type="caution">
    <text evidence="1">The sequence shown here is derived from an EMBL/GenBank/DDBJ whole genome shotgun (WGS) entry which is preliminary data.</text>
</comment>
<organism evidence="1 2">
    <name type="scientific">Chitinophaga ginsengisoli</name>
    <dbReference type="NCBI Taxonomy" id="363837"/>
    <lineage>
        <taxon>Bacteria</taxon>
        <taxon>Pseudomonadati</taxon>
        <taxon>Bacteroidota</taxon>
        <taxon>Chitinophagia</taxon>
        <taxon>Chitinophagales</taxon>
        <taxon>Chitinophagaceae</taxon>
        <taxon>Chitinophaga</taxon>
    </lineage>
</organism>
<sequence>MGAPRESTGAPRGGTMICMNANVVMAQRIIRNGRTPLGVPLFVARGETPGINGCPRESTGAPRGGTMICMNANVVMAQRIIRNGRTPLGVPLFVARGETPGINGCPRESTGAPRGGTMICMNANVVMAQRIIRNGRTPLGVPLFVARGETPRINGCPPGNQRVPLAAER</sequence>
<name>A0A2P8GHN4_9BACT</name>